<dbReference type="PANTHER" id="PTHR24148">
    <property type="entry name" value="ANKYRIN REPEAT DOMAIN-CONTAINING PROTEIN 39 HOMOLOG-RELATED"/>
    <property type="match status" value="1"/>
</dbReference>
<dbReference type="Pfam" id="PF06985">
    <property type="entry name" value="HET"/>
    <property type="match status" value="1"/>
</dbReference>
<evidence type="ECO:0000259" key="1">
    <source>
        <dbReference type="Pfam" id="PF06985"/>
    </source>
</evidence>
<name>A0A9P5HPV6_9HELO</name>
<dbReference type="InterPro" id="IPR010730">
    <property type="entry name" value="HET"/>
</dbReference>
<feature type="domain" description="Heterokaryon incompatibility" evidence="1">
    <location>
        <begin position="2"/>
        <end position="81"/>
    </location>
</feature>
<dbReference type="RefSeq" id="XP_038726943.1">
    <property type="nucleotide sequence ID" value="XM_038882195.1"/>
</dbReference>
<dbReference type="EMBL" id="RCSW01000040">
    <property type="protein sequence ID" value="KAF7919348.1"/>
    <property type="molecule type" value="Genomic_DNA"/>
</dbReference>
<accession>A0A9P5HPV6</accession>
<dbReference type="GeneID" id="62155268"/>
<dbReference type="Pfam" id="PF26639">
    <property type="entry name" value="Het-6_barrel"/>
    <property type="match status" value="1"/>
</dbReference>
<organism evidence="2 3">
    <name type="scientific">Botrytis byssoidea</name>
    <dbReference type="NCBI Taxonomy" id="139641"/>
    <lineage>
        <taxon>Eukaryota</taxon>
        <taxon>Fungi</taxon>
        <taxon>Dikarya</taxon>
        <taxon>Ascomycota</taxon>
        <taxon>Pezizomycotina</taxon>
        <taxon>Leotiomycetes</taxon>
        <taxon>Helotiales</taxon>
        <taxon>Sclerotiniaceae</taxon>
        <taxon>Botrytis</taxon>
    </lineage>
</organism>
<keyword evidence="3" id="KW-1185">Reference proteome</keyword>
<dbReference type="InterPro" id="IPR052895">
    <property type="entry name" value="HetReg/Transcr_Mod"/>
</dbReference>
<sequence length="515" mass="59185">MRMGIIYSSAETVSVWIGVPMVESDAPTLREILLKLDWARKNVRSRSLDSEWPVWSDDYYARVVSQFFLKEWWRRTWVFQEIVLAKSIRLHYGTVSVTWNILNGAHLYFYYLSSKCAVFPIVVPVGVYEAMKRISIIKDVRYRRARGLGVRLTQLLYRDRLSFCSDPRDRIYALLGLAEDQDSVSPDYTKPVQLVLQDTVEILVEKERSLNIICMLPKSRRMNGLPSWVPDFTTSSHSRDLMDFLLKEPDECHVFMASGTMTFSGVHVEAGILSAKGLILDIVDGMGSATNVPQFNLLEKPTLQFLSGHTCLQQSTTDKSRYPTRDDLLHAIWNTLVSSRQNWYAKATSASRTLYLTFKSVVIPKEKWPLKDIWNWDDLDEVRLFYAKNAMLKFAGRSFSDWVNIAMEVFESNLDFSVDDITEEIRDLPLQISSTLRDQRLLVTASGYIGFVPNETKRGDKICILYGMDVPVVLRKNQDGTYELIGPCYVHGVMEGELMNDMQNGVFEERVFDIA</sequence>
<evidence type="ECO:0000313" key="2">
    <source>
        <dbReference type="EMBL" id="KAF7919348.1"/>
    </source>
</evidence>
<reference evidence="2 3" key="1">
    <citation type="journal article" date="2020" name="Genome Biol. Evol.">
        <title>Comparative genomics of Sclerotiniaceae.</title>
        <authorList>
            <person name="Valero Jimenez C.A."/>
            <person name="Steentjes M."/>
            <person name="Scholten O.E."/>
            <person name="Van Kan J.A.L."/>
        </authorList>
    </citation>
    <scope>NUCLEOTIDE SEQUENCE [LARGE SCALE GENOMIC DNA]</scope>
    <source>
        <strain evidence="2 3">MUCL 94</strain>
    </source>
</reference>
<dbReference type="Proteomes" id="UP000710849">
    <property type="component" value="Unassembled WGS sequence"/>
</dbReference>
<comment type="caution">
    <text evidence="2">The sequence shown here is derived from an EMBL/GenBank/DDBJ whole genome shotgun (WGS) entry which is preliminary data.</text>
</comment>
<dbReference type="PANTHER" id="PTHR24148:SF73">
    <property type="entry name" value="HET DOMAIN PROTEIN (AFU_ORTHOLOGUE AFUA_8G01020)"/>
    <property type="match status" value="1"/>
</dbReference>
<evidence type="ECO:0000313" key="3">
    <source>
        <dbReference type="Proteomes" id="UP000710849"/>
    </source>
</evidence>
<gene>
    <name evidence="2" type="ORF">EAE97_011680</name>
</gene>
<dbReference type="AlphaFoldDB" id="A0A9P5HPV6"/>
<proteinExistence type="predicted"/>
<protein>
    <recommendedName>
        <fullName evidence="1">Heterokaryon incompatibility domain-containing protein</fullName>
    </recommendedName>
</protein>